<gene>
    <name evidence="4" type="ORF">IC229_32080</name>
</gene>
<dbReference type="SUPFAM" id="SSF56024">
    <property type="entry name" value="Phospholipase D/nuclease"/>
    <property type="match status" value="1"/>
</dbReference>
<protein>
    <submittedName>
        <fullName evidence="4">Restriction endonuclease subunit R</fullName>
    </submittedName>
</protein>
<dbReference type="Gene3D" id="3.40.50.10810">
    <property type="entry name" value="Tandem AAA-ATPase domain"/>
    <property type="match status" value="1"/>
</dbReference>
<dbReference type="PROSITE" id="PS51192">
    <property type="entry name" value="HELICASE_ATP_BIND_1"/>
    <property type="match status" value="1"/>
</dbReference>
<accession>A0A927AVT7</accession>
<dbReference type="GO" id="GO:0016787">
    <property type="term" value="F:hydrolase activity"/>
    <property type="evidence" value="ECO:0007669"/>
    <property type="project" value="UniProtKB-KW"/>
</dbReference>
<proteinExistence type="predicted"/>
<keyword evidence="5" id="KW-1185">Reference proteome</keyword>
<dbReference type="RefSeq" id="WP_190892584.1">
    <property type="nucleotide sequence ID" value="NZ_JACWZY010000051.1"/>
</dbReference>
<dbReference type="SMART" id="SM00487">
    <property type="entry name" value="DEXDc"/>
    <property type="match status" value="1"/>
</dbReference>
<feature type="domain" description="Helicase C-terminal" evidence="3">
    <location>
        <begin position="690"/>
        <end position="881"/>
    </location>
</feature>
<dbReference type="InterPro" id="IPR027417">
    <property type="entry name" value="P-loop_NTPase"/>
</dbReference>
<dbReference type="Pfam" id="PF13091">
    <property type="entry name" value="PLDc_2"/>
    <property type="match status" value="1"/>
</dbReference>
<feature type="domain" description="Helicase ATP-binding" evidence="2">
    <location>
        <begin position="266"/>
        <end position="424"/>
    </location>
</feature>
<evidence type="ECO:0000259" key="3">
    <source>
        <dbReference type="PROSITE" id="PS51194"/>
    </source>
</evidence>
<dbReference type="Proteomes" id="UP000598820">
    <property type="component" value="Unassembled WGS sequence"/>
</dbReference>
<evidence type="ECO:0000259" key="2">
    <source>
        <dbReference type="PROSITE" id="PS51192"/>
    </source>
</evidence>
<dbReference type="PROSITE" id="PS51194">
    <property type="entry name" value="HELICASE_CTER"/>
    <property type="match status" value="1"/>
</dbReference>
<dbReference type="InterPro" id="IPR049730">
    <property type="entry name" value="SNF2/RAD54-like_C"/>
</dbReference>
<dbReference type="InterPro" id="IPR001650">
    <property type="entry name" value="Helicase_C-like"/>
</dbReference>
<dbReference type="Pfam" id="PF00271">
    <property type="entry name" value="Helicase_C"/>
    <property type="match status" value="1"/>
</dbReference>
<dbReference type="GO" id="GO:0005524">
    <property type="term" value="F:ATP binding"/>
    <property type="evidence" value="ECO:0007669"/>
    <property type="project" value="InterPro"/>
</dbReference>
<dbReference type="SMART" id="SM00490">
    <property type="entry name" value="HELICc"/>
    <property type="match status" value="1"/>
</dbReference>
<dbReference type="InterPro" id="IPR025202">
    <property type="entry name" value="PLD-like_dom"/>
</dbReference>
<dbReference type="Gene3D" id="3.40.50.300">
    <property type="entry name" value="P-loop containing nucleotide triphosphate hydrolases"/>
    <property type="match status" value="1"/>
</dbReference>
<comment type="caution">
    <text evidence="4">The sequence shown here is derived from an EMBL/GenBank/DDBJ whole genome shotgun (WGS) entry which is preliminary data.</text>
</comment>
<dbReference type="SUPFAM" id="SSF52540">
    <property type="entry name" value="P-loop containing nucleoside triphosphate hydrolases"/>
    <property type="match status" value="1"/>
</dbReference>
<keyword evidence="4" id="KW-0255">Endonuclease</keyword>
<name>A0A927AVT7_9BACT</name>
<dbReference type="CDD" id="cd18793">
    <property type="entry name" value="SF2_C_SNF"/>
    <property type="match status" value="1"/>
</dbReference>
<reference evidence="4" key="1">
    <citation type="submission" date="2020-09" db="EMBL/GenBank/DDBJ databases">
        <authorList>
            <person name="Kim M.K."/>
        </authorList>
    </citation>
    <scope>NUCLEOTIDE SEQUENCE</scope>
    <source>
        <strain evidence="4">BT702</strain>
    </source>
</reference>
<evidence type="ECO:0000256" key="1">
    <source>
        <dbReference type="ARBA" id="ARBA00022801"/>
    </source>
</evidence>
<evidence type="ECO:0000313" key="5">
    <source>
        <dbReference type="Proteomes" id="UP000598820"/>
    </source>
</evidence>
<dbReference type="InterPro" id="IPR014001">
    <property type="entry name" value="Helicase_ATP-bd"/>
</dbReference>
<dbReference type="CDD" id="cd09178">
    <property type="entry name" value="PLDc_N_Snf2_like"/>
    <property type="match status" value="1"/>
</dbReference>
<dbReference type="AlphaFoldDB" id="A0A927AVT7"/>
<dbReference type="PANTHER" id="PTHR45766">
    <property type="entry name" value="DNA ANNEALING HELICASE AND ENDONUCLEASE ZRANB3 FAMILY MEMBER"/>
    <property type="match status" value="1"/>
</dbReference>
<dbReference type="Pfam" id="PF00176">
    <property type="entry name" value="SNF2-rel_dom"/>
    <property type="match status" value="1"/>
</dbReference>
<evidence type="ECO:0000313" key="4">
    <source>
        <dbReference type="EMBL" id="MBD2705301.1"/>
    </source>
</evidence>
<dbReference type="InterPro" id="IPR000330">
    <property type="entry name" value="SNF2_N"/>
</dbReference>
<keyword evidence="1" id="KW-0378">Hydrolase</keyword>
<dbReference type="GO" id="GO:0004519">
    <property type="term" value="F:endonuclease activity"/>
    <property type="evidence" value="ECO:0007669"/>
    <property type="project" value="UniProtKB-KW"/>
</dbReference>
<dbReference type="PANTHER" id="PTHR45766:SF6">
    <property type="entry name" value="SWI_SNF-RELATED MATRIX-ASSOCIATED ACTIN-DEPENDENT REGULATOR OF CHROMATIN SUBFAMILY A-LIKE PROTEIN 1"/>
    <property type="match status" value="1"/>
</dbReference>
<sequence>MSTQLFTNRDGNTLIKKFEGVFTYMPGIACFDVLVGYFRASGYFRVRPLLDRIPKVRILVGIDVDRLTKDFHDRGQMFLKDGNLTRAEFLAQIAQNIHDADYDKQTEDGIIQFIDDLIDQKIELRAHPEKTIHAKVYIFKGDPFNEHTPCEFITGSSNLTAAGLGINDKSNYEFNISVRDYPLVKAAADEFELLWNESVPILKAEAEKLRQRTYLRDDFTPFELYIKMLIEYFGKRVDYDPYNIEMLLPLTYYKLKYQTDAANQGYAIMMKHNGFILADVVGLGKTIVACMVIKKFIYENGTHTKLLVVCPPPLINNWKRTARDFQIENHLQFITMGSLAKVLDEENFDYHNADQYDLIVVDESHKFRNDYTGMYLQLQEICKRPRVRRAENGDDRKKVMLISATPLNNSPADIENQLYLFQDRRNSTLERVRNLQDYFKPVKDKYKKLASEPKLNIPKLKTLFAQLRNDIVEPLVIRRTRRDIESNPDYLADLKGQNIKFPKVSDPIELYYRLDDDLADLFFDTVELITGLDADGQPVDGLKYYRYRAIEHLTRDEDRKQYGNVESISERLAGIMRILLVKRLESSFHAFRGSLTRLNKAIDNMLTMFVNDRVFVAPDLDVNKLLEDGYSYDEIEERITLSNLNPSKGSNNREFKAADFDAAFLDLLKTEKEKVANLLNRWKQVHQDPKLEEFIDQLKTNFLSKKTNPSGQLVIFTESTETAADVQRCMEEKGYGKILSVSSTNRKESEMAIRMNFDANVPEEKWQYDYDIVITTEVLAEGVNLHRANVIINYDVPWNSTRLMQRIGRVNRIGTRADAVYVYNFYPSAHGDDEIKLVDTALRKLQAFHTAFGEDNKVFSRLEEVGEGALYGVKIQQEESEIEKYLTFLRQYRQKHPKRFRDIAKIPNKARCGRSEANVPESNRLAFDEDALNPRSRATYPLAQTSLTYLKSDNHPGTFCFVPLQGQPVELSFLQAAKLFEASDIEKAIALHQEHHQQTLAGLEFFKTDKVQQDIQSQTVNRQQLSPVENKAITNLIFMAKHAPTEQKRNALNRFVKSIKDGKFASKGMPKEVVDFYEANKKMAANPPVYLDALFAQVLDRYAISADEQPDEGGIVVHQRAIINPKIVLTVSFT</sequence>
<dbReference type="Gene3D" id="3.30.870.10">
    <property type="entry name" value="Endonuclease Chain A"/>
    <property type="match status" value="1"/>
</dbReference>
<organism evidence="4 5">
    <name type="scientific">Spirosoma profusum</name>
    <dbReference type="NCBI Taxonomy" id="2771354"/>
    <lineage>
        <taxon>Bacteria</taxon>
        <taxon>Pseudomonadati</taxon>
        <taxon>Bacteroidota</taxon>
        <taxon>Cytophagia</taxon>
        <taxon>Cytophagales</taxon>
        <taxon>Cytophagaceae</taxon>
        <taxon>Spirosoma</taxon>
    </lineage>
</organism>
<keyword evidence="4" id="KW-0540">Nuclease</keyword>
<dbReference type="EMBL" id="JACWZY010000051">
    <property type="protein sequence ID" value="MBD2705301.1"/>
    <property type="molecule type" value="Genomic_DNA"/>
</dbReference>
<dbReference type="InterPro" id="IPR038718">
    <property type="entry name" value="SNF2-like_sf"/>
</dbReference>